<evidence type="ECO:0000313" key="2">
    <source>
        <dbReference type="Proteomes" id="UP000596049"/>
    </source>
</evidence>
<proteinExistence type="predicted"/>
<gene>
    <name evidence="1" type="ORF">FJQ98_16360</name>
</gene>
<reference evidence="1 2" key="1">
    <citation type="submission" date="2020-01" db="EMBL/GenBank/DDBJ databases">
        <authorList>
            <person name="Liu G."/>
            <person name="Liu B."/>
        </authorList>
    </citation>
    <scope>NUCLEOTIDE SEQUENCE [LARGE SCALE GENOMIC DNA]</scope>
    <source>
        <strain evidence="1 2">FJAT-51161</strain>
    </source>
</reference>
<dbReference type="EMBL" id="CP067341">
    <property type="protein sequence ID" value="QQP10818.1"/>
    <property type="molecule type" value="Genomic_DNA"/>
</dbReference>
<evidence type="ECO:0000313" key="1">
    <source>
        <dbReference type="EMBL" id="QQP10818.1"/>
    </source>
</evidence>
<accession>A0ABX7APH2</accession>
<dbReference type="Proteomes" id="UP000596049">
    <property type="component" value="Chromosome"/>
</dbReference>
<keyword evidence="2" id="KW-1185">Reference proteome</keyword>
<name>A0ABX7APH2_9BACI</name>
<organism evidence="1 2">
    <name type="scientific">Lysinibacillus agricola</name>
    <dbReference type="NCBI Taxonomy" id="2590012"/>
    <lineage>
        <taxon>Bacteria</taxon>
        <taxon>Bacillati</taxon>
        <taxon>Bacillota</taxon>
        <taxon>Bacilli</taxon>
        <taxon>Bacillales</taxon>
        <taxon>Bacillaceae</taxon>
        <taxon>Lysinibacillus</taxon>
    </lineage>
</organism>
<sequence length="79" mass="9015">MNKESTLMMMEAERDQAELRVLAQINSLRNTLNNLENVIKNGEAISESQGLQGNGDYLDIYLTKLITYNKVIEQVKNIK</sequence>
<dbReference type="RefSeq" id="WP_053595718.1">
    <property type="nucleotide sequence ID" value="NZ_CP067341.1"/>
</dbReference>
<protein>
    <submittedName>
        <fullName evidence="1">Uncharacterized protein</fullName>
    </submittedName>
</protein>